<reference evidence="5 6" key="1">
    <citation type="submission" date="2014-12" db="EMBL/GenBank/DDBJ databases">
        <title>Whole genome sequencing of Sphingobium xenophagum OW59.</title>
        <authorList>
            <person name="Ohta Y."/>
            <person name="Nishi S."/>
            <person name="Hatada Y."/>
        </authorList>
    </citation>
    <scope>NUCLEOTIDE SEQUENCE [LARGE SCALE GENOMIC DNA]</scope>
    <source>
        <strain evidence="5 6">OW59</strain>
    </source>
</reference>
<dbReference type="InterPro" id="IPR003439">
    <property type="entry name" value="ABC_transporter-like_ATP-bd"/>
</dbReference>
<dbReference type="GO" id="GO:0016887">
    <property type="term" value="F:ATP hydrolysis activity"/>
    <property type="evidence" value="ECO:0007669"/>
    <property type="project" value="InterPro"/>
</dbReference>
<dbReference type="InterPro" id="IPR027417">
    <property type="entry name" value="P-loop_NTPase"/>
</dbReference>
<evidence type="ECO:0000256" key="3">
    <source>
        <dbReference type="ARBA" id="ARBA00022840"/>
    </source>
</evidence>
<evidence type="ECO:0000256" key="2">
    <source>
        <dbReference type="ARBA" id="ARBA00022741"/>
    </source>
</evidence>
<keyword evidence="2" id="KW-0547">Nucleotide-binding</keyword>
<name>A0A401J686_SPHXE</name>
<dbReference type="InterPro" id="IPR051782">
    <property type="entry name" value="ABC_Transporter_VariousFunc"/>
</dbReference>
<evidence type="ECO:0000313" key="5">
    <source>
        <dbReference type="EMBL" id="GBH32137.1"/>
    </source>
</evidence>
<dbReference type="Pfam" id="PF00005">
    <property type="entry name" value="ABC_tran"/>
    <property type="match status" value="1"/>
</dbReference>
<organism evidence="5 6">
    <name type="scientific">Sphingobium xenophagum</name>
    <dbReference type="NCBI Taxonomy" id="121428"/>
    <lineage>
        <taxon>Bacteria</taxon>
        <taxon>Pseudomonadati</taxon>
        <taxon>Pseudomonadota</taxon>
        <taxon>Alphaproteobacteria</taxon>
        <taxon>Sphingomonadales</taxon>
        <taxon>Sphingomonadaceae</taxon>
        <taxon>Sphingobium</taxon>
    </lineage>
</organism>
<comment type="caution">
    <text evidence="5">The sequence shown here is derived from an EMBL/GenBank/DDBJ whole genome shotgun (WGS) entry which is preliminary data.</text>
</comment>
<dbReference type="SMART" id="SM00382">
    <property type="entry name" value="AAA"/>
    <property type="match status" value="1"/>
</dbReference>
<dbReference type="Gene3D" id="3.40.50.300">
    <property type="entry name" value="P-loop containing nucleotide triphosphate hydrolases"/>
    <property type="match status" value="1"/>
</dbReference>
<dbReference type="PANTHER" id="PTHR42939:SF1">
    <property type="entry name" value="ABC TRANSPORTER ATP-BINDING PROTEIN ALBC-RELATED"/>
    <property type="match status" value="1"/>
</dbReference>
<sequence length="256" mass="27155">MVLANSQGASFMSPTAIGQRILLSDVNLSYGSHHVLRGLSLHVDAGEIYALLGGNGAGKSTTMSTLLGFARPDSGTVLVAGHDPAGAPDKAREQIAYVPENVALYEHLTARENAAYLLALAGRHPSRDAIDGAFEASGLQNAAWDKRLGGFSKGMRQKVAIAIALLREVPVLLLDEPSSGLDPRATADFNKLVHDVARKGAAVLMVTHDLLSAADIADRIGFLESGRIVDEAAAQGEERFDVRELHRKFAREVVAA</sequence>
<evidence type="ECO:0000259" key="4">
    <source>
        <dbReference type="PROSITE" id="PS50893"/>
    </source>
</evidence>
<accession>A0A401J686</accession>
<dbReference type="InterPro" id="IPR017871">
    <property type="entry name" value="ABC_transporter-like_CS"/>
</dbReference>
<dbReference type="CDD" id="cd03230">
    <property type="entry name" value="ABC_DR_subfamily_A"/>
    <property type="match status" value="1"/>
</dbReference>
<evidence type="ECO:0000256" key="1">
    <source>
        <dbReference type="ARBA" id="ARBA00022448"/>
    </source>
</evidence>
<dbReference type="EMBL" id="BBQY01000023">
    <property type="protein sequence ID" value="GBH32137.1"/>
    <property type="molecule type" value="Genomic_DNA"/>
</dbReference>
<protein>
    <submittedName>
        <fullName evidence="5">ABC-2 type transport system ATP-binding protein</fullName>
    </submittedName>
</protein>
<keyword evidence="1" id="KW-0813">Transport</keyword>
<dbReference type="PROSITE" id="PS00211">
    <property type="entry name" value="ABC_TRANSPORTER_1"/>
    <property type="match status" value="1"/>
</dbReference>
<dbReference type="PANTHER" id="PTHR42939">
    <property type="entry name" value="ABC TRANSPORTER ATP-BINDING PROTEIN ALBC-RELATED"/>
    <property type="match status" value="1"/>
</dbReference>
<dbReference type="PROSITE" id="PS50893">
    <property type="entry name" value="ABC_TRANSPORTER_2"/>
    <property type="match status" value="1"/>
</dbReference>
<dbReference type="GO" id="GO:0005524">
    <property type="term" value="F:ATP binding"/>
    <property type="evidence" value="ECO:0007669"/>
    <property type="project" value="UniProtKB-KW"/>
</dbReference>
<dbReference type="InterPro" id="IPR003593">
    <property type="entry name" value="AAA+_ATPase"/>
</dbReference>
<keyword evidence="3 5" id="KW-0067">ATP-binding</keyword>
<dbReference type="Proteomes" id="UP000290975">
    <property type="component" value="Unassembled WGS sequence"/>
</dbReference>
<gene>
    <name evidence="5" type="ORF">MBESOW_P3398</name>
</gene>
<dbReference type="SUPFAM" id="SSF52540">
    <property type="entry name" value="P-loop containing nucleoside triphosphate hydrolases"/>
    <property type="match status" value="1"/>
</dbReference>
<proteinExistence type="predicted"/>
<dbReference type="AlphaFoldDB" id="A0A401J686"/>
<evidence type="ECO:0000313" key="6">
    <source>
        <dbReference type="Proteomes" id="UP000290975"/>
    </source>
</evidence>
<keyword evidence="6" id="KW-1185">Reference proteome</keyword>
<feature type="domain" description="ABC transporter" evidence="4">
    <location>
        <begin position="21"/>
        <end position="250"/>
    </location>
</feature>